<dbReference type="Gene3D" id="1.10.10.10">
    <property type="entry name" value="Winged helix-like DNA-binding domain superfamily/Winged helix DNA-binding domain"/>
    <property type="match status" value="1"/>
</dbReference>
<dbReference type="Proteomes" id="UP000094112">
    <property type="component" value="Unassembled WGS sequence"/>
</dbReference>
<sequence>MELAIAPQDQDILLRDKNVINESVLNKYRLAGQVSQTTLTYLTKLINDSYHLGKGPKISTDELCILGDSFLASSLESVYSKGSNSVNEKGIAQPVTIDVNNVSNGFGPELDDDHKNFKHFEAGDIVTITLGCHIDGYTSNLSHTLVIYPPGEKTQENDEELRPTGPLLGPKADAVVAAHIASETVIALLGVSLTPEKFPTFLKTLNNGSNSITGSLIRSAVDEIAESFKCIVVPGSRVRRIRRFLAGQAEGVVAEKEFKGVVWSEGDQEATLLQQAADNASKDLVKLDKDVKGTGVNQISAIPTDDFVVHPGETYVVDIKMAPISEFNEVGLVTLQTVDGYTGKNHDESSLNIKPSIFVRDFAMQHTLKLRTSRQTLTKIDKTRSVYPFKLSHLSDKFPINIKAGSGYGSEALNQDIESIKKDIKSSRLGLTEILNNHLAVAKPIQTVRFLPLHVILNATNKTGSHGFDAETPTLPGLELPLPRLGISSLKLKSLLKKNSLPIPVAREQSTVVLIQSGISSGGRPEVLRLTGGSKTAKPSWVHSNYQLNETRILIQGAIELIKLSQDKRFGINIRECQPMKLTNVLSFDNKPEEQMNID</sequence>
<evidence type="ECO:0000256" key="12">
    <source>
        <dbReference type="ARBA" id="ARBA00034680"/>
    </source>
</evidence>
<evidence type="ECO:0000313" key="13">
    <source>
        <dbReference type="EMBL" id="ODQ56750.1"/>
    </source>
</evidence>
<gene>
    <name evidence="13" type="ORF">WICANDRAFT_86210</name>
</gene>
<dbReference type="GO" id="GO:0006508">
    <property type="term" value="P:proteolysis"/>
    <property type="evidence" value="ECO:0007669"/>
    <property type="project" value="UniProtKB-KW"/>
</dbReference>
<organism evidence="13 14">
    <name type="scientific">Wickerhamomyces anomalus (strain ATCC 58044 / CBS 1984 / NCYC 433 / NRRL Y-366-8)</name>
    <name type="common">Yeast</name>
    <name type="synonym">Hansenula anomala</name>
    <dbReference type="NCBI Taxonomy" id="683960"/>
    <lineage>
        <taxon>Eukaryota</taxon>
        <taxon>Fungi</taxon>
        <taxon>Dikarya</taxon>
        <taxon>Ascomycota</taxon>
        <taxon>Saccharomycotina</taxon>
        <taxon>Saccharomycetes</taxon>
        <taxon>Phaffomycetales</taxon>
        <taxon>Wickerhamomycetaceae</taxon>
        <taxon>Wickerhamomyces</taxon>
    </lineage>
</organism>
<dbReference type="GO" id="GO:0005654">
    <property type="term" value="C:nucleoplasm"/>
    <property type="evidence" value="ECO:0007669"/>
    <property type="project" value="EnsemblFungi"/>
</dbReference>
<reference evidence="13 14" key="1">
    <citation type="journal article" date="2016" name="Proc. Natl. Acad. Sci. U.S.A.">
        <title>Comparative genomics of biotechnologically important yeasts.</title>
        <authorList>
            <person name="Riley R."/>
            <person name="Haridas S."/>
            <person name="Wolfe K.H."/>
            <person name="Lopes M.R."/>
            <person name="Hittinger C.T."/>
            <person name="Goeker M."/>
            <person name="Salamov A.A."/>
            <person name="Wisecaver J.H."/>
            <person name="Long T.M."/>
            <person name="Calvey C.H."/>
            <person name="Aerts A.L."/>
            <person name="Barry K.W."/>
            <person name="Choi C."/>
            <person name="Clum A."/>
            <person name="Coughlan A.Y."/>
            <person name="Deshpande S."/>
            <person name="Douglass A.P."/>
            <person name="Hanson S.J."/>
            <person name="Klenk H.-P."/>
            <person name="LaButti K.M."/>
            <person name="Lapidus A."/>
            <person name="Lindquist E.A."/>
            <person name="Lipzen A.M."/>
            <person name="Meier-Kolthoff J.P."/>
            <person name="Ohm R.A."/>
            <person name="Otillar R.P."/>
            <person name="Pangilinan J.L."/>
            <person name="Peng Y."/>
            <person name="Rokas A."/>
            <person name="Rosa C.A."/>
            <person name="Scheuner C."/>
            <person name="Sibirny A.A."/>
            <person name="Slot J.C."/>
            <person name="Stielow J.B."/>
            <person name="Sun H."/>
            <person name="Kurtzman C.P."/>
            <person name="Blackwell M."/>
            <person name="Grigoriev I.V."/>
            <person name="Jeffries T.W."/>
        </authorList>
    </citation>
    <scope>NUCLEOTIDE SEQUENCE [LARGE SCALE GENOMIC DNA]</scope>
    <source>
        <strain evidence="14">ATCC 58044 / CBS 1984 / NCYC 433 / NRRL Y-366-8</strain>
    </source>
</reference>
<evidence type="ECO:0000313" key="14">
    <source>
        <dbReference type="Proteomes" id="UP000094112"/>
    </source>
</evidence>
<name>A0A1E3NUP4_WICAA</name>
<keyword evidence="6" id="KW-0479">Metal-binding</keyword>
<dbReference type="GO" id="GO:0005730">
    <property type="term" value="C:nucleolus"/>
    <property type="evidence" value="ECO:0007669"/>
    <property type="project" value="EnsemblFungi"/>
</dbReference>
<evidence type="ECO:0000256" key="4">
    <source>
        <dbReference type="ARBA" id="ARBA00022490"/>
    </source>
</evidence>
<dbReference type="GO" id="GO:0008237">
    <property type="term" value="F:metallopeptidase activity"/>
    <property type="evidence" value="ECO:0007669"/>
    <property type="project" value="UniProtKB-KW"/>
</dbReference>
<evidence type="ECO:0000256" key="7">
    <source>
        <dbReference type="ARBA" id="ARBA00022801"/>
    </source>
</evidence>
<evidence type="ECO:0000256" key="5">
    <source>
        <dbReference type="ARBA" id="ARBA00022670"/>
    </source>
</evidence>
<dbReference type="RefSeq" id="XP_019035957.1">
    <property type="nucleotide sequence ID" value="XM_019186014.1"/>
</dbReference>
<keyword evidence="4" id="KW-0963">Cytoplasm</keyword>
<protein>
    <recommendedName>
        <fullName evidence="10">Probable metalloprotease ARX1</fullName>
    </recommendedName>
    <alternativeName>
        <fullName evidence="11">Associated with ribosomal export complex protein 1</fullName>
    </alternativeName>
</protein>
<dbReference type="Gene3D" id="3.90.230.10">
    <property type="entry name" value="Creatinase/methionine aminopeptidase superfamily"/>
    <property type="match status" value="1"/>
</dbReference>
<evidence type="ECO:0000256" key="3">
    <source>
        <dbReference type="ARBA" id="ARBA00007319"/>
    </source>
</evidence>
<dbReference type="GeneID" id="30203260"/>
<dbReference type="GO" id="GO:0046872">
    <property type="term" value="F:metal ion binding"/>
    <property type="evidence" value="ECO:0007669"/>
    <property type="project" value="UniProtKB-KW"/>
</dbReference>
<keyword evidence="9" id="KW-0539">Nucleus</keyword>
<dbReference type="OrthoDB" id="5876363at2759"/>
<evidence type="ECO:0000256" key="9">
    <source>
        <dbReference type="ARBA" id="ARBA00023242"/>
    </source>
</evidence>
<evidence type="ECO:0000256" key="11">
    <source>
        <dbReference type="ARBA" id="ARBA00033475"/>
    </source>
</evidence>
<keyword evidence="5" id="KW-0645">Protease</keyword>
<dbReference type="STRING" id="683960.A0A1E3NUP4"/>
<evidence type="ECO:0000256" key="1">
    <source>
        <dbReference type="ARBA" id="ARBA00004123"/>
    </source>
</evidence>
<proteinExistence type="inferred from homology"/>
<dbReference type="SUPFAM" id="SSF55920">
    <property type="entry name" value="Creatinase/aminopeptidase"/>
    <property type="match status" value="1"/>
</dbReference>
<accession>A0A1E3NUP4</accession>
<dbReference type="GO" id="GO:0005737">
    <property type="term" value="C:cytoplasm"/>
    <property type="evidence" value="ECO:0007669"/>
    <property type="project" value="UniProtKB-SubCell"/>
</dbReference>
<keyword evidence="7" id="KW-0378">Hydrolase</keyword>
<evidence type="ECO:0000256" key="2">
    <source>
        <dbReference type="ARBA" id="ARBA00004496"/>
    </source>
</evidence>
<comment type="function">
    <text evidence="12">Probable metalloprotease involved in proper assembly of pre-ribosomal particles during the biogenesis of the 60S ribosomal subunit. Accompanies the pre-60S particles to the cytoplasm.</text>
</comment>
<dbReference type="GO" id="GO:0000055">
    <property type="term" value="P:ribosomal large subunit export from nucleus"/>
    <property type="evidence" value="ECO:0007669"/>
    <property type="project" value="EnsemblFungi"/>
</dbReference>
<dbReference type="EMBL" id="KV454215">
    <property type="protein sequence ID" value="ODQ56750.1"/>
    <property type="molecule type" value="Genomic_DNA"/>
</dbReference>
<dbReference type="InterPro" id="IPR047113">
    <property type="entry name" value="PA2G4/ARX1"/>
</dbReference>
<evidence type="ECO:0000256" key="6">
    <source>
        <dbReference type="ARBA" id="ARBA00022723"/>
    </source>
</evidence>
<dbReference type="PANTHER" id="PTHR10804:SF102">
    <property type="entry name" value="METALLOPROTEASE ARX1-RELATED"/>
    <property type="match status" value="1"/>
</dbReference>
<dbReference type="AlphaFoldDB" id="A0A1E3NUP4"/>
<dbReference type="InterPro" id="IPR036005">
    <property type="entry name" value="Creatinase/aminopeptidase-like"/>
</dbReference>
<comment type="subcellular location">
    <subcellularLocation>
        <location evidence="2">Cytoplasm</location>
    </subcellularLocation>
    <subcellularLocation>
        <location evidence="1">Nucleus</location>
    </subcellularLocation>
</comment>
<evidence type="ECO:0000256" key="8">
    <source>
        <dbReference type="ARBA" id="ARBA00023049"/>
    </source>
</evidence>
<dbReference type="InterPro" id="IPR036388">
    <property type="entry name" value="WH-like_DNA-bd_sf"/>
</dbReference>
<keyword evidence="14" id="KW-1185">Reference proteome</keyword>
<keyword evidence="8" id="KW-0482">Metalloprotease</keyword>
<dbReference type="GO" id="GO:0030687">
    <property type="term" value="C:preribosome, large subunit precursor"/>
    <property type="evidence" value="ECO:0007669"/>
    <property type="project" value="EnsemblFungi"/>
</dbReference>
<evidence type="ECO:0000256" key="10">
    <source>
        <dbReference type="ARBA" id="ARBA00026155"/>
    </source>
</evidence>
<comment type="similarity">
    <text evidence="3">Belongs to the peptidase M24 family.</text>
</comment>
<dbReference type="PANTHER" id="PTHR10804">
    <property type="entry name" value="PROTEASE FAMILY M24 METHIONYL AMINOPEPTIDASE, AMINOPEPTIDASE P"/>
    <property type="match status" value="1"/>
</dbReference>